<organism evidence="2">
    <name type="scientific">hydrothermal vent metagenome</name>
    <dbReference type="NCBI Taxonomy" id="652676"/>
    <lineage>
        <taxon>unclassified sequences</taxon>
        <taxon>metagenomes</taxon>
        <taxon>ecological metagenomes</taxon>
    </lineage>
</organism>
<accession>A0A3B1CGP3</accession>
<dbReference type="SMART" id="SM00849">
    <property type="entry name" value="Lactamase_B"/>
    <property type="match status" value="1"/>
</dbReference>
<evidence type="ECO:0000313" key="2">
    <source>
        <dbReference type="EMBL" id="VAX23923.1"/>
    </source>
</evidence>
<reference evidence="2" key="1">
    <citation type="submission" date="2018-06" db="EMBL/GenBank/DDBJ databases">
        <authorList>
            <person name="Zhirakovskaya E."/>
        </authorList>
    </citation>
    <scope>NUCLEOTIDE SEQUENCE</scope>
</reference>
<dbReference type="SUPFAM" id="SSF56281">
    <property type="entry name" value="Metallo-hydrolase/oxidoreductase"/>
    <property type="match status" value="1"/>
</dbReference>
<dbReference type="InterPro" id="IPR052533">
    <property type="entry name" value="WalJ/YycJ-like"/>
</dbReference>
<keyword evidence="2" id="KW-0132">Cell division</keyword>
<name>A0A3B1CGP3_9ZZZZ</name>
<dbReference type="PANTHER" id="PTHR47619:SF1">
    <property type="entry name" value="EXODEOXYRIBONUCLEASE WALJ"/>
    <property type="match status" value="1"/>
</dbReference>
<sequence>MIELCVLGSGSSGNSYYVGDEESAFLLDAGFSARDTRRRLDEAGLDAGKIRGIVITHDHSDHSKGAGVLSRALKAPVHINEKTYERVKHVIGDPFGINHFCVGASFEVAGFNAASFSIPHDAADPCAFVFSNKGGSAAVVTDAGSTTFLMETRLKEVDYIVLEANHDPSMLMAGPYPWPLKQRIASRMGHLSNDTCMELLKKVIGPKLQGVTFAHLSEKNNNPDLVALGARDALNGNTHIKFDIASQDSPCEIKYVG</sequence>
<gene>
    <name evidence="2" type="ORF">MNBD_NITROSPINAE02-730</name>
</gene>
<dbReference type="InterPro" id="IPR001279">
    <property type="entry name" value="Metallo-B-lactamas"/>
</dbReference>
<dbReference type="GO" id="GO:0051301">
    <property type="term" value="P:cell division"/>
    <property type="evidence" value="ECO:0007669"/>
    <property type="project" value="UniProtKB-KW"/>
</dbReference>
<keyword evidence="2" id="KW-0131">Cell cycle</keyword>
<keyword evidence="2" id="KW-0378">Hydrolase</keyword>
<dbReference type="InterPro" id="IPR036866">
    <property type="entry name" value="RibonucZ/Hydroxyglut_hydro"/>
</dbReference>
<evidence type="ECO:0000259" key="1">
    <source>
        <dbReference type="SMART" id="SM00849"/>
    </source>
</evidence>
<dbReference type="AlphaFoldDB" id="A0A3B1CGP3"/>
<proteinExistence type="predicted"/>
<dbReference type="EMBL" id="UOGE01000091">
    <property type="protein sequence ID" value="VAX23923.1"/>
    <property type="molecule type" value="Genomic_DNA"/>
</dbReference>
<dbReference type="Pfam" id="PF12706">
    <property type="entry name" value="Lactamase_B_2"/>
    <property type="match status" value="1"/>
</dbReference>
<dbReference type="PANTHER" id="PTHR47619">
    <property type="entry name" value="METALLO-HYDROLASE YYCJ-RELATED"/>
    <property type="match status" value="1"/>
</dbReference>
<protein>
    <submittedName>
        <fullName evidence="2">Zn-dependent hydrolase YycJ/WalJ, required for cell wall metabolism and coordination of cell division with DNA replication</fullName>
    </submittedName>
</protein>
<dbReference type="Gene3D" id="3.60.15.10">
    <property type="entry name" value="Ribonuclease Z/Hydroxyacylglutathione hydrolase-like"/>
    <property type="match status" value="1"/>
</dbReference>
<feature type="domain" description="Metallo-beta-lactamase" evidence="1">
    <location>
        <begin position="12"/>
        <end position="190"/>
    </location>
</feature>
<dbReference type="GO" id="GO:0016787">
    <property type="term" value="F:hydrolase activity"/>
    <property type="evidence" value="ECO:0007669"/>
    <property type="project" value="UniProtKB-KW"/>
</dbReference>